<gene>
    <name evidence="3" type="ORF">BV898_01750</name>
</gene>
<evidence type="ECO:0000256" key="1">
    <source>
        <dbReference type="SAM" id="Coils"/>
    </source>
</evidence>
<feature type="compositionally biased region" description="Basic and acidic residues" evidence="2">
    <location>
        <begin position="27"/>
        <end position="37"/>
    </location>
</feature>
<feature type="region of interest" description="Disordered" evidence="2">
    <location>
        <begin position="1"/>
        <end position="37"/>
    </location>
</feature>
<dbReference type="EMBL" id="MTYJ01000006">
    <property type="protein sequence ID" value="OQV24691.1"/>
    <property type="molecule type" value="Genomic_DNA"/>
</dbReference>
<proteinExistence type="predicted"/>
<evidence type="ECO:0008006" key="5">
    <source>
        <dbReference type="Google" id="ProtNLM"/>
    </source>
</evidence>
<dbReference type="Proteomes" id="UP000192578">
    <property type="component" value="Unassembled WGS sequence"/>
</dbReference>
<feature type="coiled-coil region" evidence="1">
    <location>
        <begin position="166"/>
        <end position="228"/>
    </location>
</feature>
<dbReference type="SUPFAM" id="SSF111469">
    <property type="entry name" value="Geminin coiled-coil domain"/>
    <property type="match status" value="1"/>
</dbReference>
<dbReference type="OrthoDB" id="10043826at2759"/>
<name>A0A1W0XBN4_HYPEX</name>
<protein>
    <recommendedName>
        <fullName evidence="5">Geminin</fullName>
    </recommendedName>
</protein>
<feature type="compositionally biased region" description="Polar residues" evidence="2">
    <location>
        <begin position="13"/>
        <end position="26"/>
    </location>
</feature>
<keyword evidence="1" id="KW-0175">Coiled coil</keyword>
<evidence type="ECO:0000313" key="4">
    <source>
        <dbReference type="Proteomes" id="UP000192578"/>
    </source>
</evidence>
<evidence type="ECO:0000256" key="2">
    <source>
        <dbReference type="SAM" id="MobiDB-lite"/>
    </source>
</evidence>
<dbReference type="GO" id="GO:0006275">
    <property type="term" value="P:regulation of DNA replication"/>
    <property type="evidence" value="ECO:0007669"/>
    <property type="project" value="InterPro"/>
</dbReference>
<evidence type="ECO:0000313" key="3">
    <source>
        <dbReference type="EMBL" id="OQV24691.1"/>
    </source>
</evidence>
<comment type="caution">
    <text evidence="3">The sequence shown here is derived from an EMBL/GenBank/DDBJ whole genome shotgun (WGS) entry which is preliminary data.</text>
</comment>
<sequence length="229" mass="25833">MSDSLQIPRRVLNTLNTPSTPISDGYQDSKSREQLKDAKNAKIFPLESSNTNSRILTGKNCKRSKSDSFLDAPLTKKSRPLVAGGNKVKENVPFTIHEDALDESPVCVRFPIKKPSPDKINLKKAGTAVEESVPSCTLTAEPYSVEEQIRWMTADARPDSYYKVLAEECQAALKETQEENHRLQTTIQELKEENAHLYEVGSHAQYFADILEEQMNREECRVDTETQTD</sequence>
<dbReference type="Gene3D" id="1.20.5.1180">
    <property type="entry name" value="Geminin coiled-coil domain"/>
    <property type="match status" value="1"/>
</dbReference>
<dbReference type="AlphaFoldDB" id="A0A1W0XBN4"/>
<dbReference type="InterPro" id="IPR022786">
    <property type="entry name" value="Geminin/Multicilin"/>
</dbReference>
<keyword evidence="4" id="KW-1185">Reference proteome</keyword>
<dbReference type="Pfam" id="PF07412">
    <property type="entry name" value="Geminin"/>
    <property type="match status" value="1"/>
</dbReference>
<accession>A0A1W0XBN4</accession>
<reference evidence="4" key="1">
    <citation type="submission" date="2017-01" db="EMBL/GenBank/DDBJ databases">
        <title>Comparative genomics of anhydrobiosis in the tardigrade Hypsibius dujardini.</title>
        <authorList>
            <person name="Yoshida Y."/>
            <person name="Koutsovoulos G."/>
            <person name="Laetsch D."/>
            <person name="Stevens L."/>
            <person name="Kumar S."/>
            <person name="Horikawa D."/>
            <person name="Ishino K."/>
            <person name="Komine S."/>
            <person name="Tomita M."/>
            <person name="Blaxter M."/>
            <person name="Arakawa K."/>
        </authorList>
    </citation>
    <scope>NUCLEOTIDE SEQUENCE [LARGE SCALE GENOMIC DNA]</scope>
    <source>
        <strain evidence="4">Z151</strain>
    </source>
</reference>
<organism evidence="3 4">
    <name type="scientific">Hypsibius exemplaris</name>
    <name type="common">Freshwater tardigrade</name>
    <dbReference type="NCBI Taxonomy" id="2072580"/>
    <lineage>
        <taxon>Eukaryota</taxon>
        <taxon>Metazoa</taxon>
        <taxon>Ecdysozoa</taxon>
        <taxon>Tardigrada</taxon>
        <taxon>Eutardigrada</taxon>
        <taxon>Parachela</taxon>
        <taxon>Hypsibioidea</taxon>
        <taxon>Hypsibiidae</taxon>
        <taxon>Hypsibius</taxon>
    </lineage>
</organism>